<dbReference type="AlphaFoldDB" id="A0AAV7VZ93"/>
<keyword evidence="3" id="KW-1185">Reference proteome</keyword>
<dbReference type="EMBL" id="JANPWB010000002">
    <property type="protein sequence ID" value="KAJ1206902.1"/>
    <property type="molecule type" value="Genomic_DNA"/>
</dbReference>
<reference evidence="2" key="1">
    <citation type="journal article" date="2022" name="bioRxiv">
        <title>Sequencing and chromosome-scale assembly of the giantPleurodeles waltlgenome.</title>
        <authorList>
            <person name="Brown T."/>
            <person name="Elewa A."/>
            <person name="Iarovenko S."/>
            <person name="Subramanian E."/>
            <person name="Araus A.J."/>
            <person name="Petzold A."/>
            <person name="Susuki M."/>
            <person name="Suzuki K.-i.T."/>
            <person name="Hayashi T."/>
            <person name="Toyoda A."/>
            <person name="Oliveira C."/>
            <person name="Osipova E."/>
            <person name="Leigh N.D."/>
            <person name="Simon A."/>
            <person name="Yun M.H."/>
        </authorList>
    </citation>
    <scope>NUCLEOTIDE SEQUENCE</scope>
    <source>
        <strain evidence="2">20211129_DDA</strain>
        <tissue evidence="2">Liver</tissue>
    </source>
</reference>
<name>A0AAV7VZ93_PLEWA</name>
<comment type="caution">
    <text evidence="2">The sequence shown here is derived from an EMBL/GenBank/DDBJ whole genome shotgun (WGS) entry which is preliminary data.</text>
</comment>
<evidence type="ECO:0000256" key="1">
    <source>
        <dbReference type="SAM" id="MobiDB-lite"/>
    </source>
</evidence>
<sequence length="120" mass="13322">MMQPDFLSEDSTQRLPCDRKLDAHPYRIAAQPNRIDAADSPSGKPMQCLPCDRKLDASPYRIDAMPVTSSSAPRISPNCPWASKRSPHSSEEPKLRAEKRCKAPCSVERNNASSVPCQKI</sequence>
<accession>A0AAV7VZ93</accession>
<evidence type="ECO:0000313" key="2">
    <source>
        <dbReference type="EMBL" id="KAJ1206902.1"/>
    </source>
</evidence>
<gene>
    <name evidence="2" type="ORF">NDU88_002295</name>
</gene>
<feature type="region of interest" description="Disordered" evidence="1">
    <location>
        <begin position="66"/>
        <end position="99"/>
    </location>
</feature>
<dbReference type="Proteomes" id="UP001066276">
    <property type="component" value="Chromosome 1_2"/>
</dbReference>
<proteinExistence type="predicted"/>
<feature type="compositionally biased region" description="Basic and acidic residues" evidence="1">
    <location>
        <begin position="88"/>
        <end position="99"/>
    </location>
</feature>
<protein>
    <submittedName>
        <fullName evidence="2">Uncharacterized protein</fullName>
    </submittedName>
</protein>
<organism evidence="2 3">
    <name type="scientific">Pleurodeles waltl</name>
    <name type="common">Iberian ribbed newt</name>
    <dbReference type="NCBI Taxonomy" id="8319"/>
    <lineage>
        <taxon>Eukaryota</taxon>
        <taxon>Metazoa</taxon>
        <taxon>Chordata</taxon>
        <taxon>Craniata</taxon>
        <taxon>Vertebrata</taxon>
        <taxon>Euteleostomi</taxon>
        <taxon>Amphibia</taxon>
        <taxon>Batrachia</taxon>
        <taxon>Caudata</taxon>
        <taxon>Salamandroidea</taxon>
        <taxon>Salamandridae</taxon>
        <taxon>Pleurodelinae</taxon>
        <taxon>Pleurodeles</taxon>
    </lineage>
</organism>
<evidence type="ECO:0000313" key="3">
    <source>
        <dbReference type="Proteomes" id="UP001066276"/>
    </source>
</evidence>